<dbReference type="SMART" id="SM00409">
    <property type="entry name" value="IG"/>
    <property type="match status" value="1"/>
</dbReference>
<dbReference type="SUPFAM" id="SSF48726">
    <property type="entry name" value="Immunoglobulin"/>
    <property type="match status" value="1"/>
</dbReference>
<reference evidence="14" key="1">
    <citation type="submission" date="2020-07" db="EMBL/GenBank/DDBJ databases">
        <title>Clarias magur genome sequencing, assembly and annotation.</title>
        <authorList>
            <person name="Kushwaha B."/>
            <person name="Kumar R."/>
            <person name="Das P."/>
            <person name="Joshi C.G."/>
            <person name="Kumar D."/>
            <person name="Nagpure N.S."/>
            <person name="Pandey M."/>
            <person name="Agarwal S."/>
            <person name="Srivastava S."/>
            <person name="Singh M."/>
            <person name="Sahoo L."/>
            <person name="Jayasankar P."/>
            <person name="Meher P.K."/>
            <person name="Koringa P.G."/>
            <person name="Iquebal M.A."/>
            <person name="Das S.P."/>
            <person name="Bit A."/>
            <person name="Patnaik S."/>
            <person name="Patel N."/>
            <person name="Shah T.M."/>
            <person name="Hinsu A."/>
            <person name="Jena J.K."/>
        </authorList>
    </citation>
    <scope>NUCLEOTIDE SEQUENCE</scope>
    <source>
        <strain evidence="14">CIFAMagur01</strain>
        <tissue evidence="14">Testis</tissue>
    </source>
</reference>
<evidence type="ECO:0000256" key="1">
    <source>
        <dbReference type="ARBA" id="ARBA00000707"/>
    </source>
</evidence>
<dbReference type="InterPro" id="IPR013783">
    <property type="entry name" value="Ig-like_fold"/>
</dbReference>
<evidence type="ECO:0000256" key="10">
    <source>
        <dbReference type="ARBA" id="ARBA00037630"/>
    </source>
</evidence>
<proteinExistence type="inferred from homology"/>
<evidence type="ECO:0000256" key="4">
    <source>
        <dbReference type="ARBA" id="ARBA00022490"/>
    </source>
</evidence>
<feature type="compositionally biased region" description="Basic and acidic residues" evidence="12">
    <location>
        <begin position="161"/>
        <end position="203"/>
    </location>
</feature>
<gene>
    <name evidence="14" type="primary">nexn</name>
    <name evidence="14" type="ORF">DAT39_017615</name>
</gene>
<keyword evidence="15" id="KW-1185">Reference proteome</keyword>
<dbReference type="PANTHER" id="PTHR12473">
    <property type="entry name" value="UBIQUITIN CARBOXYL-TERMINAL HYDROLASE MINDY-4-RELATED"/>
    <property type="match status" value="1"/>
</dbReference>
<evidence type="ECO:0000256" key="11">
    <source>
        <dbReference type="RuleBase" id="RU367088"/>
    </source>
</evidence>
<feature type="region of interest" description="Disordered" evidence="12">
    <location>
        <begin position="161"/>
        <end position="376"/>
    </location>
</feature>
<feature type="region of interest" description="Disordered" evidence="12">
    <location>
        <begin position="492"/>
        <end position="531"/>
    </location>
</feature>
<keyword evidence="4" id="KW-0963">Cytoplasm</keyword>
<dbReference type="GO" id="GO:0071108">
    <property type="term" value="P:protein K48-linked deubiquitination"/>
    <property type="evidence" value="ECO:0007669"/>
    <property type="project" value="InterPro"/>
</dbReference>
<feature type="region of interest" description="Disordered" evidence="12">
    <location>
        <begin position="660"/>
        <end position="694"/>
    </location>
</feature>
<evidence type="ECO:0000256" key="7">
    <source>
        <dbReference type="ARBA" id="ARBA00022801"/>
    </source>
</evidence>
<evidence type="ECO:0000313" key="14">
    <source>
        <dbReference type="EMBL" id="KAF5892678.1"/>
    </source>
</evidence>
<dbReference type="GO" id="GO:1990380">
    <property type="term" value="F:K48-linked deubiquitinase activity"/>
    <property type="evidence" value="ECO:0007669"/>
    <property type="project" value="UniProtKB-UniRule"/>
</dbReference>
<evidence type="ECO:0000259" key="13">
    <source>
        <dbReference type="PROSITE" id="PS50835"/>
    </source>
</evidence>
<sequence length="1427" mass="163885">MNCVTEEKESKKAVKTRKRERLQKSSEAGITEVANMNEVGNFEDISTEKGDANQTDVALKQERLLKSNKPVQKSYIPKTGKGDVKSKFEAMQKVREERNRTRSEDEQKKRKEQYIKERERLRKKELIKELLASSDEEEEVKPTKTDRSYVPKIIGSVKGKFAEMEKQREEDQRRKTEEERKKRVTQEALEKAKIKKELAKKAEEDGDTSVMVQVVPTKSQKQPGKIRMNFEDIEKSREEELKKRNEEEKKKRYDENRRSFKEAKRRSVSTNQDDEEAQGKEKERVTPGKLRLTFEEQEKERQEQQRKQAEEEAKKRLQEEKKAFEEAKLGMTQDDDDAGTGQGEKEEVRPGKLTMSFEELERQRLEDEQKRVEEERKRRILEERKAFADARKSMNLDDEDEALLATMSVDAGASPGKLTISFEELERQRREEEHKRKEEEAKRRLEEEKRLFAEARKNMEPDEDDALVRTESQEAMHPGKLEINFEEMMKMKEEGERKKKEEAKRKKMEMEKKEFEQLRQEMGEEEINETTEVVSSEYEELTKLKRTGTIQAKNLKVKFEKIKQLTDEEIQRKIEEERARRKAIDEEIKEREAERCAEDDAEDMKGAVKADDAPFRQKVDMRARFEQMAKAREEEEKRRIEEQKLQRMQFEQQEIDAALQNNREDEDEEEGSVVNGSGAYDEEDDHGRSGAPWFKRPLKNQTVVDSEPVRFTVKITGEPKPEVTWWFEGELLQDCEDYQYIERGETYCLYLPETFPEDEGEYMCKAVNSRGSAASTCILTIEMLVIMGRDVEEVAAALVREYLSRKGLKKTIACMDEELPRTNLSINNRSELCRALHLESLYKKNKCEDQPLKTMLEIMTKERMKKVGDGKRRPVEGDQKEEKSPDHGSDSASADDVRREKDHAELHTNEMRVSETSTVSSPPQLDGNFNITSPTAGLGSEQKGRGGEGQESRGSRMRRGIMAGPIAASSQENTRKRPARKTTASPALLPKNEEEDLAGLNWRSRSCSTDSKSDKQEIMPSVRQSGQSERTDRTPRLRAHKNESAPSTRPDALHMAGLVLDDVDDQEVSAGITAVPNNIFSHHRDWNKQPMNQKTAAALKEIIFGSPVACFSEEWRCQSFTFSNRPVLRYGIVQKKGGPCGVLAAVQAAVLQKLLFEGTSSDALSERVSDAVRTKCLTDAVAGILWRAADRKNVTVAINSGRSHFTPMGHYRSDGILEMITCVEVQNFEDLKLLIEQHIHQFESGPFGCVLLIVSAVLSRTIPMVREDMDVPTSTLIGAHGYCTQELVNLLLCGRAVSNVFDNEMKLDSGNGNFTLLKGIRERCDIGMLSLFEHYNICKVGSYLKNPKFPIWVVCSESHFSVLFSQCEDLTSSRRSPREFDLHYYDGLANQQEPIRLTVYSNSVVKTPDSEAVDSDLTPPLELCIRT</sequence>
<comment type="function">
    <text evidence="10">Probable hydrolase that can remove 'Lys-48'-linked conjugated ubiquitin from proteins.</text>
</comment>
<evidence type="ECO:0000256" key="2">
    <source>
        <dbReference type="ARBA" id="ARBA00004496"/>
    </source>
</evidence>
<dbReference type="Pfam" id="PF26038">
    <property type="entry name" value="Dimer_MINDY4_N"/>
    <property type="match status" value="1"/>
</dbReference>
<dbReference type="GO" id="GO:0005737">
    <property type="term" value="C:cytoplasm"/>
    <property type="evidence" value="ECO:0007669"/>
    <property type="project" value="UniProtKB-SubCell"/>
</dbReference>
<dbReference type="FunFam" id="2.60.40.10:FF:000425">
    <property type="entry name" value="Myosin light chain kinase"/>
    <property type="match status" value="1"/>
</dbReference>
<feature type="compositionally biased region" description="Basic and acidic residues" evidence="12">
    <location>
        <begin position="1029"/>
        <end position="1043"/>
    </location>
</feature>
<feature type="region of interest" description="Disordered" evidence="12">
    <location>
        <begin position="61"/>
        <end position="117"/>
    </location>
</feature>
<protein>
    <recommendedName>
        <fullName evidence="11">Ubiquitin carboxyl-terminal hydrolase MINDY</fullName>
        <ecNumber evidence="11">3.4.19.12</ecNumber>
    </recommendedName>
</protein>
<dbReference type="OrthoDB" id="10263628at2759"/>
<comment type="similarity">
    <text evidence="3 11">Belongs to the MINDY deubiquitinase family. FAM188 subfamily.</text>
</comment>
<feature type="compositionally biased region" description="Basic and acidic residues" evidence="12">
    <location>
        <begin position="942"/>
        <end position="954"/>
    </location>
</feature>
<feature type="region of interest" description="Disordered" evidence="12">
    <location>
        <begin position="590"/>
        <end position="613"/>
    </location>
</feature>
<feature type="compositionally biased region" description="Basic and acidic residues" evidence="12">
    <location>
        <begin position="492"/>
        <end position="522"/>
    </location>
</feature>
<dbReference type="InterPro" id="IPR025257">
    <property type="entry name" value="MINDY-3/4_CD"/>
</dbReference>
<feature type="compositionally biased region" description="Basic and acidic residues" evidence="12">
    <location>
        <begin position="80"/>
        <end position="117"/>
    </location>
</feature>
<dbReference type="GO" id="GO:0004843">
    <property type="term" value="F:cysteine-type deubiquitinase activity"/>
    <property type="evidence" value="ECO:0007669"/>
    <property type="project" value="UniProtKB-UniRule"/>
</dbReference>
<comment type="function">
    <text evidence="11">Hydrolase that can remove 'Lys-48'-linked conjugated ubiquitin from proteins.</text>
</comment>
<dbReference type="Proteomes" id="UP000727407">
    <property type="component" value="Unassembled WGS sequence"/>
</dbReference>
<evidence type="ECO:0000256" key="9">
    <source>
        <dbReference type="ARBA" id="ARBA00023319"/>
    </source>
</evidence>
<dbReference type="GO" id="GO:0006508">
    <property type="term" value="P:proteolysis"/>
    <property type="evidence" value="ECO:0007669"/>
    <property type="project" value="UniProtKB-KW"/>
</dbReference>
<feature type="compositionally biased region" description="Basic and acidic residues" evidence="12">
    <location>
        <begin position="277"/>
        <end position="328"/>
    </location>
</feature>
<evidence type="ECO:0000256" key="12">
    <source>
        <dbReference type="SAM" id="MobiDB-lite"/>
    </source>
</evidence>
<dbReference type="Pfam" id="PF07679">
    <property type="entry name" value="I-set"/>
    <property type="match status" value="1"/>
</dbReference>
<comment type="caution">
    <text evidence="14">The sequence shown here is derived from an EMBL/GenBank/DDBJ whole genome shotgun (WGS) entry which is preliminary data.</text>
</comment>
<dbReference type="PANTHER" id="PTHR12473:SF8">
    <property type="entry name" value="UBIQUITIN CARBOXYL-TERMINAL HYDROLASE MINDY-4-RELATED"/>
    <property type="match status" value="1"/>
</dbReference>
<dbReference type="EC" id="3.4.19.12" evidence="11"/>
<accession>A0A8J4TL18</accession>
<dbReference type="InterPro" id="IPR036179">
    <property type="entry name" value="Ig-like_dom_sf"/>
</dbReference>
<dbReference type="InterPro" id="IPR007110">
    <property type="entry name" value="Ig-like_dom"/>
</dbReference>
<keyword evidence="7 11" id="KW-0378">Hydrolase</keyword>
<feature type="region of interest" description="Disordered" evidence="12">
    <location>
        <begin position="1"/>
        <end position="35"/>
    </location>
</feature>
<feature type="domain" description="Ig-like" evidence="13">
    <location>
        <begin position="692"/>
        <end position="780"/>
    </location>
</feature>
<dbReference type="EMBL" id="QNUK01000483">
    <property type="protein sequence ID" value="KAF5892678.1"/>
    <property type="molecule type" value="Genomic_DNA"/>
</dbReference>
<keyword evidence="9" id="KW-0393">Immunoglobulin domain</keyword>
<keyword evidence="8 11" id="KW-0788">Thiol protease</keyword>
<dbReference type="Pfam" id="PF13898">
    <property type="entry name" value="MINDY-3_4_CD"/>
    <property type="match status" value="1"/>
</dbReference>
<evidence type="ECO:0000256" key="8">
    <source>
        <dbReference type="ARBA" id="ARBA00022807"/>
    </source>
</evidence>
<comment type="catalytic activity">
    <reaction evidence="1 11">
        <text>Thiol-dependent hydrolysis of ester, thioester, amide, peptide and isopeptide bonds formed by the C-terminal Gly of ubiquitin (a 76-residue protein attached to proteins as an intracellular targeting signal).</text>
        <dbReference type="EC" id="3.4.19.12"/>
    </reaction>
</comment>
<dbReference type="InterPro" id="IPR003599">
    <property type="entry name" value="Ig_sub"/>
</dbReference>
<organism evidence="14 15">
    <name type="scientific">Clarias magur</name>
    <name type="common">Asian catfish</name>
    <name type="synonym">Macropteronotus magur</name>
    <dbReference type="NCBI Taxonomy" id="1594786"/>
    <lineage>
        <taxon>Eukaryota</taxon>
        <taxon>Metazoa</taxon>
        <taxon>Chordata</taxon>
        <taxon>Craniata</taxon>
        <taxon>Vertebrata</taxon>
        <taxon>Euteleostomi</taxon>
        <taxon>Actinopterygii</taxon>
        <taxon>Neopterygii</taxon>
        <taxon>Teleostei</taxon>
        <taxon>Ostariophysi</taxon>
        <taxon>Siluriformes</taxon>
        <taxon>Clariidae</taxon>
        <taxon>Clarias</taxon>
    </lineage>
</organism>
<keyword evidence="5 11" id="KW-0645">Protease</keyword>
<dbReference type="InterPro" id="IPR013098">
    <property type="entry name" value="Ig_I-set"/>
</dbReference>
<dbReference type="PROSITE" id="PS50835">
    <property type="entry name" value="IG_LIKE"/>
    <property type="match status" value="1"/>
</dbReference>
<feature type="region of interest" description="Disordered" evidence="12">
    <location>
        <begin position="424"/>
        <end position="480"/>
    </location>
</feature>
<evidence type="ECO:0000256" key="3">
    <source>
        <dbReference type="ARBA" id="ARBA00011074"/>
    </source>
</evidence>
<feature type="compositionally biased region" description="Basic and acidic residues" evidence="12">
    <location>
        <begin position="859"/>
        <end position="913"/>
    </location>
</feature>
<comment type="subcellular location">
    <subcellularLocation>
        <location evidence="2">Cytoplasm</location>
    </subcellularLocation>
</comment>
<keyword evidence="6 11" id="KW-0833">Ubl conjugation pathway</keyword>
<evidence type="ECO:0000256" key="6">
    <source>
        <dbReference type="ARBA" id="ARBA00022786"/>
    </source>
</evidence>
<dbReference type="SMART" id="SM01174">
    <property type="entry name" value="DUF4205"/>
    <property type="match status" value="1"/>
</dbReference>
<dbReference type="InterPro" id="IPR039785">
    <property type="entry name" value="MINY3/4"/>
</dbReference>
<dbReference type="InterPro" id="IPR059022">
    <property type="entry name" value="MINDY4_N"/>
</dbReference>
<feature type="compositionally biased region" description="Basic and acidic residues" evidence="12">
    <location>
        <begin position="359"/>
        <end position="376"/>
    </location>
</feature>
<feature type="region of interest" description="Disordered" evidence="12">
    <location>
        <begin position="859"/>
        <end position="1050"/>
    </location>
</feature>
<feature type="compositionally biased region" description="Basic and acidic residues" evidence="12">
    <location>
        <begin position="1"/>
        <end position="12"/>
    </location>
</feature>
<name>A0A8J4TL18_CLAMG</name>
<feature type="non-terminal residue" evidence="14">
    <location>
        <position position="1"/>
    </location>
</feature>
<evidence type="ECO:0000256" key="5">
    <source>
        <dbReference type="ARBA" id="ARBA00022670"/>
    </source>
</evidence>
<feature type="compositionally biased region" description="Basic and acidic residues" evidence="12">
    <location>
        <begin position="228"/>
        <end position="262"/>
    </location>
</feature>
<feature type="compositionally biased region" description="Polar residues" evidence="12">
    <location>
        <begin position="914"/>
        <end position="935"/>
    </location>
</feature>
<evidence type="ECO:0000313" key="15">
    <source>
        <dbReference type="Proteomes" id="UP000727407"/>
    </source>
</evidence>
<dbReference type="Gene3D" id="2.60.40.10">
    <property type="entry name" value="Immunoglobulins"/>
    <property type="match status" value="1"/>
</dbReference>